<dbReference type="CDD" id="cd01314">
    <property type="entry name" value="D-HYD"/>
    <property type="match status" value="1"/>
</dbReference>
<organism evidence="7 8">
    <name type="scientific">Pseudomonas putida</name>
    <name type="common">Arthrobacter siderocapsulatus</name>
    <dbReference type="NCBI Taxonomy" id="303"/>
    <lineage>
        <taxon>Bacteria</taxon>
        <taxon>Pseudomonadati</taxon>
        <taxon>Pseudomonadota</taxon>
        <taxon>Gammaproteobacteria</taxon>
        <taxon>Pseudomonadales</taxon>
        <taxon>Pseudomonadaceae</taxon>
        <taxon>Pseudomonas</taxon>
    </lineage>
</organism>
<proteinExistence type="inferred from homology"/>
<evidence type="ECO:0000259" key="6">
    <source>
        <dbReference type="Pfam" id="PF01979"/>
    </source>
</evidence>
<dbReference type="Gene3D" id="2.30.40.10">
    <property type="entry name" value="Urease, subunit C, domain 1"/>
    <property type="match status" value="1"/>
</dbReference>
<evidence type="ECO:0000313" key="7">
    <source>
        <dbReference type="EMBL" id="MBA6118563.1"/>
    </source>
</evidence>
<gene>
    <name evidence="7" type="primary">hydA</name>
    <name evidence="7" type="ORF">H4C47_22880</name>
</gene>
<evidence type="ECO:0000256" key="5">
    <source>
        <dbReference type="PIRSR" id="PIRSR611778-50"/>
    </source>
</evidence>
<evidence type="ECO:0000256" key="1">
    <source>
        <dbReference type="ARBA" id="ARBA00001947"/>
    </source>
</evidence>
<keyword evidence="4 7" id="KW-0378">Hydrolase</keyword>
<dbReference type="PANTHER" id="PTHR11647:SF1">
    <property type="entry name" value="COLLAPSIN RESPONSE MEDIATOR PROTEIN"/>
    <property type="match status" value="1"/>
</dbReference>
<protein>
    <submittedName>
        <fullName evidence="7">Dihydropyrimidinase</fullName>
        <ecNumber evidence="7">3.5.2.2</ecNumber>
    </submittedName>
</protein>
<evidence type="ECO:0000256" key="3">
    <source>
        <dbReference type="ARBA" id="ARBA00022723"/>
    </source>
</evidence>
<dbReference type="Pfam" id="PF01979">
    <property type="entry name" value="Amidohydro_1"/>
    <property type="match status" value="1"/>
</dbReference>
<dbReference type="GO" id="GO:0046872">
    <property type="term" value="F:metal ion binding"/>
    <property type="evidence" value="ECO:0007669"/>
    <property type="project" value="UniProtKB-KW"/>
</dbReference>
<dbReference type="EMBL" id="JACGDG010000023">
    <property type="protein sequence ID" value="MBA6118563.1"/>
    <property type="molecule type" value="Genomic_DNA"/>
</dbReference>
<sequence length="482" mass="52785">MFDLTIRNGRVSTSVETFYADIGVKDGKIAAIAAALPRGTQDIDAQGQWVLPGGVDSHCHVEQLSGMGVMTADDFYSASVSAAFGGTTTIIPFAAQHRGQSLLEVVDDYYQRAASKSVIDFGFHVILTNPDEATLGAHLREVIARGITSFKVFMTYEAMKLTDYQILDVLYVAQQNNALIMLHAENNDIINWLAHRLIDNGHVAPRFHAVAHDPIAETEATHRALMLASVLNVPVLIVHVSGAQTVELLRNARLKGIAVYAESCPQYLFLTGDDIDIEGVEGAKYCCSPPPRDIASQEAIWQGLLDDTLSIYSSDHAPYRFDQTGKLPYGEKTTFKQMANGVPGIELRLPLLFSEGVLKGRMSIERFIQLSSTNPAKMYGLYPQKGDLVVGADADIVVWNPHRKTTITHAQLHDQAGYTPYEGKEIIGWPEVVISRGRLVVDAGSLHVGRGSGCFIKRATPDLRDMTLAADSPRTRLIKKLV</sequence>
<comment type="similarity">
    <text evidence="2">Belongs to the metallo-dependent hydrolases superfamily. Hydantoinase/dihydropyrimidinase family.</text>
</comment>
<name>A0A7W2L4Y7_PSEPU</name>
<dbReference type="Gene3D" id="3.20.20.140">
    <property type="entry name" value="Metal-dependent hydrolases"/>
    <property type="match status" value="1"/>
</dbReference>
<dbReference type="InterPro" id="IPR006680">
    <property type="entry name" value="Amidohydro-rel"/>
</dbReference>
<dbReference type="NCBIfam" id="NF009941">
    <property type="entry name" value="PRK13404.1"/>
    <property type="match status" value="1"/>
</dbReference>
<evidence type="ECO:0000313" key="8">
    <source>
        <dbReference type="Proteomes" id="UP000553948"/>
    </source>
</evidence>
<dbReference type="GO" id="GO:0004157">
    <property type="term" value="F:dihydropyrimidinase activity"/>
    <property type="evidence" value="ECO:0007669"/>
    <property type="project" value="UniProtKB-EC"/>
</dbReference>
<comment type="PTM">
    <text evidence="5">Carbamylation allows a single lysine to coordinate two divalent metal cations.</text>
</comment>
<keyword evidence="3" id="KW-0479">Metal-binding</keyword>
<dbReference type="InterPro" id="IPR050378">
    <property type="entry name" value="Metallo-dep_Hydrolases_sf"/>
</dbReference>
<comment type="cofactor">
    <cofactor evidence="1">
        <name>Zn(2+)</name>
        <dbReference type="ChEBI" id="CHEBI:29105"/>
    </cofactor>
</comment>
<dbReference type="SUPFAM" id="SSF51338">
    <property type="entry name" value="Composite domain of metallo-dependent hydrolases"/>
    <property type="match status" value="2"/>
</dbReference>
<comment type="caution">
    <text evidence="7">The sequence shown here is derived from an EMBL/GenBank/DDBJ whole genome shotgun (WGS) entry which is preliminary data.</text>
</comment>
<dbReference type="Proteomes" id="UP000553948">
    <property type="component" value="Unassembled WGS sequence"/>
</dbReference>
<dbReference type="EC" id="3.5.2.2" evidence="7"/>
<dbReference type="InterPro" id="IPR011778">
    <property type="entry name" value="Hydantoinase/dihydroPyrase"/>
</dbReference>
<dbReference type="PANTHER" id="PTHR11647">
    <property type="entry name" value="HYDRANTOINASE/DIHYDROPYRIMIDINASE FAMILY MEMBER"/>
    <property type="match status" value="1"/>
</dbReference>
<dbReference type="InterPro" id="IPR032466">
    <property type="entry name" value="Metal_Hydrolase"/>
</dbReference>
<dbReference type="InterPro" id="IPR011059">
    <property type="entry name" value="Metal-dep_hydrolase_composite"/>
</dbReference>
<reference evidence="7 8" key="1">
    <citation type="submission" date="2020-07" db="EMBL/GenBank/DDBJ databases">
        <title>Diversity of carbapenemase encoding genes among Pseudomonas putida group clinical isolates in a tertiary Brazilian hospital.</title>
        <authorList>
            <person name="Alberto-Lei F."/>
            <person name="Nodari C.S."/>
            <person name="Streling A.P."/>
            <person name="Paulino J.T."/>
            <person name="Bessa-Neto F.O."/>
            <person name="Cayo R."/>
            <person name="Gales A.C."/>
        </authorList>
    </citation>
    <scope>NUCLEOTIDE SEQUENCE [LARGE SCALE GENOMIC DNA]</scope>
    <source>
        <strain evidence="7 8">12464</strain>
    </source>
</reference>
<dbReference type="AlphaFoldDB" id="A0A7W2L4Y7"/>
<dbReference type="FunFam" id="3.20.20.140:FF:000174">
    <property type="entry name" value="Dihydropyrimidinase-related protein 2"/>
    <property type="match status" value="1"/>
</dbReference>
<evidence type="ECO:0000256" key="2">
    <source>
        <dbReference type="ARBA" id="ARBA00008829"/>
    </source>
</evidence>
<dbReference type="SUPFAM" id="SSF51556">
    <property type="entry name" value="Metallo-dependent hydrolases"/>
    <property type="match status" value="1"/>
</dbReference>
<evidence type="ECO:0000256" key="4">
    <source>
        <dbReference type="ARBA" id="ARBA00022801"/>
    </source>
</evidence>
<feature type="domain" description="Amidohydrolase-related" evidence="6">
    <location>
        <begin position="49"/>
        <end position="439"/>
    </location>
</feature>
<dbReference type="NCBIfam" id="TIGR02033">
    <property type="entry name" value="D-hydantoinase"/>
    <property type="match status" value="1"/>
</dbReference>
<dbReference type="GO" id="GO:0005829">
    <property type="term" value="C:cytosol"/>
    <property type="evidence" value="ECO:0007669"/>
    <property type="project" value="TreeGrafter"/>
</dbReference>
<dbReference type="RefSeq" id="WP_176515795.1">
    <property type="nucleotide sequence ID" value="NZ_CP060529.1"/>
</dbReference>
<feature type="modified residue" description="N6-carboxylysine" evidence="5">
    <location>
        <position position="151"/>
    </location>
</feature>
<accession>A0A7W2L4Y7</accession>